<dbReference type="RefSeq" id="WP_381424082.1">
    <property type="nucleotide sequence ID" value="NZ_JBHSDH010000013.1"/>
</dbReference>
<proteinExistence type="predicted"/>
<dbReference type="InterPro" id="IPR025514">
    <property type="entry name" value="DUF4402"/>
</dbReference>
<evidence type="ECO:0000313" key="2">
    <source>
        <dbReference type="Proteomes" id="UP001595887"/>
    </source>
</evidence>
<comment type="caution">
    <text evidence="1">The sequence shown here is derived from an EMBL/GenBank/DDBJ whole genome shotgun (WGS) entry which is preliminary data.</text>
</comment>
<organism evidence="1 2">
    <name type="scientific">Sphingorhabdus arenilitoris</name>
    <dbReference type="NCBI Taxonomy" id="1490041"/>
    <lineage>
        <taxon>Bacteria</taxon>
        <taxon>Pseudomonadati</taxon>
        <taxon>Pseudomonadota</taxon>
        <taxon>Alphaproteobacteria</taxon>
        <taxon>Sphingomonadales</taxon>
        <taxon>Sphingomonadaceae</taxon>
        <taxon>Sphingorhabdus</taxon>
    </lineage>
</organism>
<accession>A0ABV8RHT0</accession>
<sequence>MPAHADVESADGRAVIIRPLSFINYEDLNFGKIIPASTAGTVTVAPNGTRTTNNSNIVLVGTDHQAARFTGQGTFNQRVDISLASNTIVINGAGTPMTVSTFTIGSTPSVVLTTTPTRFRIASANGIFAFTVGARLNVAANQAPGKYSGTWNITLNYQ</sequence>
<dbReference type="Proteomes" id="UP001595887">
    <property type="component" value="Unassembled WGS sequence"/>
</dbReference>
<evidence type="ECO:0000313" key="1">
    <source>
        <dbReference type="EMBL" id="MFC4292963.1"/>
    </source>
</evidence>
<protein>
    <submittedName>
        <fullName evidence="1">DUF4402 domain-containing protein</fullName>
    </submittedName>
</protein>
<keyword evidence="2" id="KW-1185">Reference proteome</keyword>
<reference evidence="2" key="1">
    <citation type="journal article" date="2019" name="Int. J. Syst. Evol. Microbiol.">
        <title>The Global Catalogue of Microorganisms (GCM) 10K type strain sequencing project: providing services to taxonomists for standard genome sequencing and annotation.</title>
        <authorList>
            <consortium name="The Broad Institute Genomics Platform"/>
            <consortium name="The Broad Institute Genome Sequencing Center for Infectious Disease"/>
            <person name="Wu L."/>
            <person name="Ma J."/>
        </authorList>
    </citation>
    <scope>NUCLEOTIDE SEQUENCE [LARGE SCALE GENOMIC DNA]</scope>
    <source>
        <strain evidence="2">CECT 8531</strain>
    </source>
</reference>
<gene>
    <name evidence="1" type="ORF">ACFOWX_11115</name>
</gene>
<name>A0ABV8RHT0_9SPHN</name>
<dbReference type="EMBL" id="JBHSDH010000013">
    <property type="protein sequence ID" value="MFC4292963.1"/>
    <property type="molecule type" value="Genomic_DNA"/>
</dbReference>
<dbReference type="Pfam" id="PF14352">
    <property type="entry name" value="DUF4402"/>
    <property type="match status" value="1"/>
</dbReference>